<dbReference type="AlphaFoldDB" id="A0A9P6E8Z4"/>
<reference evidence="2" key="1">
    <citation type="submission" date="2020-11" db="EMBL/GenBank/DDBJ databases">
        <authorList>
            <consortium name="DOE Joint Genome Institute"/>
            <person name="Ahrendt S."/>
            <person name="Riley R."/>
            <person name="Andreopoulos W."/>
            <person name="Labutti K."/>
            <person name="Pangilinan J."/>
            <person name="Ruiz-Duenas F.J."/>
            <person name="Barrasa J.M."/>
            <person name="Sanchez-Garcia M."/>
            <person name="Camarero S."/>
            <person name="Miyauchi S."/>
            <person name="Serrano A."/>
            <person name="Linde D."/>
            <person name="Babiker R."/>
            <person name="Drula E."/>
            <person name="Ayuso-Fernandez I."/>
            <person name="Pacheco R."/>
            <person name="Padilla G."/>
            <person name="Ferreira P."/>
            <person name="Barriuso J."/>
            <person name="Kellner H."/>
            <person name="Castanera R."/>
            <person name="Alfaro M."/>
            <person name="Ramirez L."/>
            <person name="Pisabarro A.G."/>
            <person name="Kuo A."/>
            <person name="Tritt A."/>
            <person name="Lipzen A."/>
            <person name="He G."/>
            <person name="Yan M."/>
            <person name="Ng V."/>
            <person name="Cullen D."/>
            <person name="Martin F."/>
            <person name="Rosso M.-N."/>
            <person name="Henrissat B."/>
            <person name="Hibbett D."/>
            <person name="Martinez A.T."/>
            <person name="Grigoriev I.V."/>
        </authorList>
    </citation>
    <scope>NUCLEOTIDE SEQUENCE</scope>
    <source>
        <strain evidence="2">CBS 506.95</strain>
    </source>
</reference>
<gene>
    <name evidence="2" type="ORF">CPB83DRAFT_861170</name>
</gene>
<evidence type="ECO:0000256" key="1">
    <source>
        <dbReference type="SAM" id="MobiDB-lite"/>
    </source>
</evidence>
<feature type="compositionally biased region" description="Polar residues" evidence="1">
    <location>
        <begin position="62"/>
        <end position="87"/>
    </location>
</feature>
<dbReference type="Proteomes" id="UP000807306">
    <property type="component" value="Unassembled WGS sequence"/>
</dbReference>
<accession>A0A9P6E8Z4</accession>
<evidence type="ECO:0000313" key="2">
    <source>
        <dbReference type="EMBL" id="KAF9524578.1"/>
    </source>
</evidence>
<dbReference type="EMBL" id="MU157897">
    <property type="protein sequence ID" value="KAF9524578.1"/>
    <property type="molecule type" value="Genomic_DNA"/>
</dbReference>
<name>A0A9P6E8Z4_9AGAR</name>
<organism evidence="2 3">
    <name type="scientific">Crepidotus variabilis</name>
    <dbReference type="NCBI Taxonomy" id="179855"/>
    <lineage>
        <taxon>Eukaryota</taxon>
        <taxon>Fungi</taxon>
        <taxon>Dikarya</taxon>
        <taxon>Basidiomycota</taxon>
        <taxon>Agaricomycotina</taxon>
        <taxon>Agaricomycetes</taxon>
        <taxon>Agaricomycetidae</taxon>
        <taxon>Agaricales</taxon>
        <taxon>Agaricineae</taxon>
        <taxon>Crepidotaceae</taxon>
        <taxon>Crepidotus</taxon>
    </lineage>
</organism>
<proteinExistence type="predicted"/>
<feature type="region of interest" description="Disordered" evidence="1">
    <location>
        <begin position="38"/>
        <end position="111"/>
    </location>
</feature>
<keyword evidence="3" id="KW-1185">Reference proteome</keyword>
<comment type="caution">
    <text evidence="2">The sequence shown here is derived from an EMBL/GenBank/DDBJ whole genome shotgun (WGS) entry which is preliminary data.</text>
</comment>
<dbReference type="OrthoDB" id="3025610at2759"/>
<protein>
    <submittedName>
        <fullName evidence="2">Uncharacterized protein</fullName>
    </submittedName>
</protein>
<evidence type="ECO:0000313" key="3">
    <source>
        <dbReference type="Proteomes" id="UP000807306"/>
    </source>
</evidence>
<sequence>MSDMATSLSGLSTRPCKTCRIGLLPAFSTFVNCQECRARKNSKQRERTNLKLKRPSLLPTINLDSSNDNDASLTASHTGSAKENTSSRNDEHSLSFPPVSKKSFGNPINGDALNVDSSPDLLKMRLLHELEGQEKMTALKEMKTMLKAKVGASETRSLVVDNMIAHSTECQTASALYIKLKNKAIRVALAASSSSSPTRVLNFKGWHCIVAVDSISHEQRMDLVIQDLKKIAKIAFSSSNAATSTPNCASRSFACHCLGTKTSSSPASLQEVISKCKGRVFVVVESDSSHFKGVVGQRIEINVTH</sequence>